<organism evidence="3 4">
    <name type="scientific">Anaeroselena agilis</name>
    <dbReference type="NCBI Taxonomy" id="3063788"/>
    <lineage>
        <taxon>Bacteria</taxon>
        <taxon>Bacillati</taxon>
        <taxon>Bacillota</taxon>
        <taxon>Negativicutes</taxon>
        <taxon>Acetonemataceae</taxon>
        <taxon>Anaeroselena</taxon>
    </lineage>
</organism>
<dbReference type="EMBL" id="JAUOZS010000001">
    <property type="protein sequence ID" value="MDT8899899.1"/>
    <property type="molecule type" value="Genomic_DNA"/>
</dbReference>
<protein>
    <submittedName>
        <fullName evidence="3">YSC84-related protein</fullName>
    </submittedName>
</protein>
<evidence type="ECO:0000256" key="1">
    <source>
        <dbReference type="SAM" id="SignalP"/>
    </source>
</evidence>
<comment type="caution">
    <text evidence="3">The sequence shown here is derived from an EMBL/GenBank/DDBJ whole genome shotgun (WGS) entry which is preliminary data.</text>
</comment>
<dbReference type="Proteomes" id="UP001254848">
    <property type="component" value="Unassembled WGS sequence"/>
</dbReference>
<dbReference type="Pfam" id="PF04366">
    <property type="entry name" value="Ysc84"/>
    <property type="match status" value="1"/>
</dbReference>
<gene>
    <name evidence="3" type="ORF">Q4T40_01365</name>
</gene>
<proteinExistence type="predicted"/>
<keyword evidence="1" id="KW-0732">Signal</keyword>
<feature type="domain" description="Ysc84 actin-binding" evidence="2">
    <location>
        <begin position="101"/>
        <end position="190"/>
    </location>
</feature>
<evidence type="ECO:0000313" key="4">
    <source>
        <dbReference type="Proteomes" id="UP001254848"/>
    </source>
</evidence>
<evidence type="ECO:0000259" key="2">
    <source>
        <dbReference type="Pfam" id="PF04366"/>
    </source>
</evidence>
<keyword evidence="4" id="KW-1185">Reference proteome</keyword>
<evidence type="ECO:0000313" key="3">
    <source>
        <dbReference type="EMBL" id="MDT8899899.1"/>
    </source>
</evidence>
<sequence>MRMTLVARGLAILMLAMVLVAPVAAAASIEERRDEVRKMADSTLNRLYKEKPSAQAAIESAAGYAVFSNHGFKLFLFGGGGGKGMAVNNGSGEEVFMKMAEVDIGFGLGIKKFSVIFVFETDKAFNSFVADGWKFGGQTTAAATDGVSGDSFQGAVVVGPGIWMYQMTDKGLALELTAKGTRYYKDSDLN</sequence>
<feature type="chain" id="PRO_5045529066" evidence="1">
    <location>
        <begin position="27"/>
        <end position="190"/>
    </location>
</feature>
<accession>A0ABU3NSW1</accession>
<reference evidence="3 4" key="1">
    <citation type="submission" date="2023-07" db="EMBL/GenBank/DDBJ databases">
        <title>The novel representative of Negativicutes class, Anaeroselena agilis gen. nov. sp. nov.</title>
        <authorList>
            <person name="Prokofeva M.I."/>
            <person name="Elcheninov A.G."/>
            <person name="Klyukina A."/>
            <person name="Kublanov I.V."/>
            <person name="Frolov E.N."/>
            <person name="Podosokorskaya O.A."/>
        </authorList>
    </citation>
    <scope>NUCLEOTIDE SEQUENCE [LARGE SCALE GENOMIC DNA]</scope>
    <source>
        <strain evidence="3 4">4137-cl</strain>
    </source>
</reference>
<dbReference type="RefSeq" id="WP_413778464.1">
    <property type="nucleotide sequence ID" value="NZ_JAUOZS010000001.1"/>
</dbReference>
<feature type="signal peptide" evidence="1">
    <location>
        <begin position="1"/>
        <end position="26"/>
    </location>
</feature>
<name>A0ABU3NSW1_9FIRM</name>
<dbReference type="InterPro" id="IPR007461">
    <property type="entry name" value="Ysc84_actin-binding"/>
</dbReference>